<organism evidence="1 2">
    <name type="scientific">Bifidobacterium panos</name>
    <dbReference type="NCBI Taxonomy" id="2675321"/>
    <lineage>
        <taxon>Bacteria</taxon>
        <taxon>Bacillati</taxon>
        <taxon>Actinomycetota</taxon>
        <taxon>Actinomycetes</taxon>
        <taxon>Bifidobacteriales</taxon>
        <taxon>Bifidobacteriaceae</taxon>
        <taxon>Bifidobacterium</taxon>
    </lineage>
</organism>
<proteinExistence type="predicted"/>
<accession>A0ABX1SY11</accession>
<comment type="caution">
    <text evidence="1">The sequence shown here is derived from an EMBL/GenBank/DDBJ whole genome shotgun (WGS) entry which is preliminary data.</text>
</comment>
<protein>
    <recommendedName>
        <fullName evidence="3">Phage major tail protein</fullName>
    </recommendedName>
</protein>
<name>A0ABX1SY11_9BIFI</name>
<dbReference type="EMBL" id="JAAIIJ010000027">
    <property type="protein sequence ID" value="NMN02736.1"/>
    <property type="molecule type" value="Genomic_DNA"/>
</dbReference>
<reference evidence="1 2" key="1">
    <citation type="submission" date="2020-02" db="EMBL/GenBank/DDBJ databases">
        <title>Characterization of phylogenetic diversity of novel bifidobacterial species isolated in Czech ZOOs.</title>
        <authorList>
            <person name="Lugli G.A."/>
            <person name="Vera N.B."/>
            <person name="Ventura M."/>
        </authorList>
    </citation>
    <scope>NUCLEOTIDE SEQUENCE [LARGE SCALE GENOMIC DNA]</scope>
    <source>
        <strain evidence="1 2">DSM 109963</strain>
    </source>
</reference>
<keyword evidence="2" id="KW-1185">Reference proteome</keyword>
<evidence type="ECO:0000313" key="2">
    <source>
        <dbReference type="Proteomes" id="UP000553756"/>
    </source>
</evidence>
<dbReference type="RefSeq" id="WP_253902373.1">
    <property type="nucleotide sequence ID" value="NZ_JAAIIJ010000027.1"/>
</dbReference>
<gene>
    <name evidence="1" type="ORF">G1C94_1358</name>
</gene>
<dbReference type="Proteomes" id="UP000553756">
    <property type="component" value="Unassembled WGS sequence"/>
</dbReference>
<evidence type="ECO:0000313" key="1">
    <source>
        <dbReference type="EMBL" id="NMN02736.1"/>
    </source>
</evidence>
<sequence length="214" mass="22767">MTADTSGNDLSSVKVVATSKIKVAPYDETKSLTADLISKKVADPASTLADIFAQGSFIGLITEDGAPQDARDGDDATEFHQPGYAINGEPTLTLAFTAAEDNEIVREMVLGKPDTDGVYHVADTLQDTKWFAYQETAYKSGIVRRRLGVIQITGNDPDQEKRGDVAGFALTATWQKDAAVDGGQSRYLQAYYDPSAASTAAKTQTSTATSNSKG</sequence>
<evidence type="ECO:0008006" key="3">
    <source>
        <dbReference type="Google" id="ProtNLM"/>
    </source>
</evidence>